<gene>
    <name evidence="1" type="ORF">OP8BY_0991</name>
</gene>
<evidence type="ECO:0000313" key="1">
    <source>
        <dbReference type="EMBL" id="RFT17049.1"/>
    </source>
</evidence>
<evidence type="ECO:0000313" key="2">
    <source>
        <dbReference type="Proteomes" id="UP000257323"/>
    </source>
</evidence>
<sequence length="383" mass="43833">MKFTSSAQAEALAQVKTHPYQATSFYLDTDKSRQPLKAINAAHKGLLNQARLTLETRDLSREVKKSLLEDLEKISQFCTNRLNSWKAPGLAIFCCSARSIWQELELPHGPRNRLIQDFDFYTRPLSAILEKFKKLCAFLVNRREASWYEIRMGEIKLLDSLTSDVPKKVKKGGFEGYESKRIERHIDALLLEHFKKAAQRTFEILKQNHFDWLFLGCDDQFYPQLEPLFHTYVKDRLKGRLKSRPGTEASRVLQECLDLEDRLKREEEAGLVKAFVAELERGGRAVAGLADTLRKLNSHEIRHLLVTHNFSKPGLVCPGCHGLFLNEETCPTCKVKTEPVADVVDEAIEIALNKNIPLTQVNPPSRLEHYGNIGGFLKFKTQR</sequence>
<dbReference type="SUPFAM" id="SSF53137">
    <property type="entry name" value="Translational machinery components"/>
    <property type="match status" value="1"/>
</dbReference>
<comment type="caution">
    <text evidence="1">The sequence shown here is derived from an EMBL/GenBank/DDBJ whole genome shotgun (WGS) entry which is preliminary data.</text>
</comment>
<accession>A0A3E2BQP9</accession>
<dbReference type="Proteomes" id="UP000257323">
    <property type="component" value="Unassembled WGS sequence"/>
</dbReference>
<proteinExistence type="predicted"/>
<organism evidence="1 2">
    <name type="scientific">Candidatus Saccharicenans subterraneus</name>
    <dbReference type="NCBI Taxonomy" id="2508984"/>
    <lineage>
        <taxon>Bacteria</taxon>
        <taxon>Candidatus Aminicenantota</taxon>
        <taxon>Candidatus Aminicenantia</taxon>
        <taxon>Candidatus Aminicenantales</taxon>
        <taxon>Candidatus Saccharicenantaceae</taxon>
        <taxon>Candidatus Saccharicenans</taxon>
    </lineage>
</organism>
<dbReference type="InterPro" id="IPR041202">
    <property type="entry name" value="BaeRF_family10"/>
</dbReference>
<dbReference type="Gene3D" id="3.30.420.60">
    <property type="entry name" value="eRF1 domain 2"/>
    <property type="match status" value="1"/>
</dbReference>
<dbReference type="Pfam" id="PF18854">
    <property type="entry name" value="baeRF_family10"/>
    <property type="match status" value="1"/>
</dbReference>
<dbReference type="InterPro" id="IPR029064">
    <property type="entry name" value="Ribosomal_eL30-like_sf"/>
</dbReference>
<dbReference type="EMBL" id="QUAH01000001">
    <property type="protein sequence ID" value="RFT17049.1"/>
    <property type="molecule type" value="Genomic_DNA"/>
</dbReference>
<dbReference type="InterPro" id="IPR042226">
    <property type="entry name" value="eFR1_2_sf"/>
</dbReference>
<reference evidence="1 2" key="1">
    <citation type="submission" date="2018-08" db="EMBL/GenBank/DDBJ databases">
        <title>Genome analysis of the thermophilic bacterium of the candidate phylum Aminicenantes from deep subsurface aquifer revealed its physiology and ecological role.</title>
        <authorList>
            <person name="Kadnikov V.V."/>
            <person name="Mardanov A.V."/>
            <person name="Beletsky A.V."/>
            <person name="Karnachuk O.V."/>
            <person name="Ravin N.V."/>
        </authorList>
    </citation>
    <scope>NUCLEOTIDE SEQUENCE [LARGE SCALE GENOMIC DNA]</scope>
    <source>
        <strain evidence="1">BY38</strain>
    </source>
</reference>
<evidence type="ECO:0008006" key="3">
    <source>
        <dbReference type="Google" id="ProtNLM"/>
    </source>
</evidence>
<dbReference type="Gene3D" id="3.30.1330.30">
    <property type="match status" value="1"/>
</dbReference>
<name>A0A3E2BQP9_9BACT</name>
<protein>
    <recommendedName>
        <fullName evidence="3">eRF1 domain-containing protein</fullName>
    </recommendedName>
</protein>
<dbReference type="AlphaFoldDB" id="A0A3E2BQP9"/>